<organism evidence="2 3">
    <name type="scientific">Roseibium aggregatum</name>
    <dbReference type="NCBI Taxonomy" id="187304"/>
    <lineage>
        <taxon>Bacteria</taxon>
        <taxon>Pseudomonadati</taxon>
        <taxon>Pseudomonadota</taxon>
        <taxon>Alphaproteobacteria</taxon>
        <taxon>Hyphomicrobiales</taxon>
        <taxon>Stappiaceae</taxon>
        <taxon>Roseibium</taxon>
    </lineage>
</organism>
<accession>A0A0M6Y6M0</accession>
<sequence>MSEFKRYLAGKIVEAILILTILTLLGAGVISGAIEISKTPDYDSIGLTIAIDDLTNV</sequence>
<dbReference type="Proteomes" id="UP000048926">
    <property type="component" value="Unassembled WGS sequence"/>
</dbReference>
<keyword evidence="1" id="KW-0472">Membrane</keyword>
<keyword evidence="3" id="KW-1185">Reference proteome</keyword>
<dbReference type="EMBL" id="CXST01000002">
    <property type="protein sequence ID" value="CTQ45742.1"/>
    <property type="molecule type" value="Genomic_DNA"/>
</dbReference>
<dbReference type="AlphaFoldDB" id="A0A0M6Y6M0"/>
<keyword evidence="1" id="KW-0812">Transmembrane</keyword>
<gene>
    <name evidence="2" type="ORF">LAL4801_04197</name>
</gene>
<evidence type="ECO:0000313" key="3">
    <source>
        <dbReference type="Proteomes" id="UP000048926"/>
    </source>
</evidence>
<protein>
    <submittedName>
        <fullName evidence="2">Uncharacterized protein</fullName>
    </submittedName>
</protein>
<proteinExistence type="predicted"/>
<keyword evidence="1" id="KW-1133">Transmembrane helix</keyword>
<evidence type="ECO:0000256" key="1">
    <source>
        <dbReference type="SAM" id="Phobius"/>
    </source>
</evidence>
<feature type="transmembrane region" description="Helical" evidence="1">
    <location>
        <begin position="12"/>
        <end position="34"/>
    </location>
</feature>
<dbReference type="RefSeq" id="WP_187306607.1">
    <property type="nucleotide sequence ID" value="NZ_CXST01000002.1"/>
</dbReference>
<name>A0A0M6Y6M0_9HYPH</name>
<reference evidence="3" key="1">
    <citation type="submission" date="2015-07" db="EMBL/GenBank/DDBJ databases">
        <authorList>
            <person name="Rodrigo-Torres Lidia"/>
            <person name="Arahal R.David."/>
        </authorList>
    </citation>
    <scope>NUCLEOTIDE SEQUENCE [LARGE SCALE GENOMIC DNA]</scope>
    <source>
        <strain evidence="3">CECT 4801</strain>
    </source>
</reference>
<evidence type="ECO:0000313" key="2">
    <source>
        <dbReference type="EMBL" id="CTQ45742.1"/>
    </source>
</evidence>